<sequence length="186" mass="20549">MTRDRKVCQPCLAIIRLLWNFPVNELADLGVDCATAPQRTAAICRAAMRFCLLRGWSPLPEVPLPNGRRADVLALRPDGSFAILEVKSGALDFLSDGKWQEYREYCDRFYFAVDLDFPQALLPEDAGLLVAAEGEAALLRDATAHALAPARRRALLQRYAMLAAQRLAMLSDPGLHASVRAALRSE</sequence>
<dbReference type="Pfam" id="PF06319">
    <property type="entry name" value="MmcB-like"/>
    <property type="match status" value="1"/>
</dbReference>
<proteinExistence type="predicted"/>
<evidence type="ECO:0000313" key="1">
    <source>
        <dbReference type="EMBL" id="MBC4014370.1"/>
    </source>
</evidence>
<dbReference type="EMBL" id="JACOMF010000003">
    <property type="protein sequence ID" value="MBC4014370.1"/>
    <property type="molecule type" value="Genomic_DNA"/>
</dbReference>
<gene>
    <name evidence="1" type="ORF">H7965_03455</name>
</gene>
<protein>
    <submittedName>
        <fullName evidence="1">MmcB family DNA repair protein</fullName>
    </submittedName>
</protein>
<comment type="caution">
    <text evidence="1">The sequence shown here is derived from an EMBL/GenBank/DDBJ whole genome shotgun (WGS) entry which is preliminary data.</text>
</comment>
<dbReference type="Proteomes" id="UP000600101">
    <property type="component" value="Unassembled WGS sequence"/>
</dbReference>
<name>A0A9X0QVS7_9PROT</name>
<organism evidence="1 2">
    <name type="scientific">Siccirubricoccus deserti</name>
    <dbReference type="NCBI Taxonomy" id="2013562"/>
    <lineage>
        <taxon>Bacteria</taxon>
        <taxon>Pseudomonadati</taxon>
        <taxon>Pseudomonadota</taxon>
        <taxon>Alphaproteobacteria</taxon>
        <taxon>Acetobacterales</taxon>
        <taxon>Roseomonadaceae</taxon>
        <taxon>Siccirubricoccus</taxon>
    </lineage>
</organism>
<reference evidence="1" key="1">
    <citation type="submission" date="2020-08" db="EMBL/GenBank/DDBJ databases">
        <authorList>
            <person name="Hu Y."/>
            <person name="Nguyen S.V."/>
            <person name="Li F."/>
            <person name="Fanning S."/>
        </authorList>
    </citation>
    <scope>NUCLEOTIDE SEQUENCE</scope>
    <source>
        <strain evidence="1">SYSU D8009</strain>
    </source>
</reference>
<keyword evidence="2" id="KW-1185">Reference proteome</keyword>
<evidence type="ECO:0000313" key="2">
    <source>
        <dbReference type="Proteomes" id="UP000600101"/>
    </source>
</evidence>
<dbReference type="InterPro" id="IPR009394">
    <property type="entry name" value="MmcB-like"/>
</dbReference>
<dbReference type="AlphaFoldDB" id="A0A9X0QVS7"/>
<accession>A0A9X0QVS7</accession>